<evidence type="ECO:0000313" key="3">
    <source>
        <dbReference type="EMBL" id="CDW91566.1"/>
    </source>
</evidence>
<evidence type="ECO:0000256" key="1">
    <source>
        <dbReference type="SAM" id="MobiDB-lite"/>
    </source>
</evidence>
<feature type="region of interest" description="Disordered" evidence="1">
    <location>
        <begin position="1"/>
        <end position="84"/>
    </location>
</feature>
<reference evidence="3 4" key="1">
    <citation type="submission" date="2014-06" db="EMBL/GenBank/DDBJ databases">
        <authorList>
            <person name="Swart Estienne"/>
        </authorList>
    </citation>
    <scope>NUCLEOTIDE SEQUENCE [LARGE SCALE GENOMIC DNA]</scope>
    <source>
        <strain evidence="3 4">130c</strain>
    </source>
</reference>
<keyword evidence="4" id="KW-1185">Reference proteome</keyword>
<feature type="compositionally biased region" description="Basic and acidic residues" evidence="1">
    <location>
        <begin position="7"/>
        <end position="34"/>
    </location>
</feature>
<dbReference type="InParanoid" id="A0A078BBH5"/>
<feature type="compositionally biased region" description="Polar residues" evidence="1">
    <location>
        <begin position="65"/>
        <end position="80"/>
    </location>
</feature>
<keyword evidence="2" id="KW-0472">Membrane</keyword>
<dbReference type="AlphaFoldDB" id="A0A078BBH5"/>
<proteinExistence type="predicted"/>
<organism evidence="3 4">
    <name type="scientific">Stylonychia lemnae</name>
    <name type="common">Ciliate</name>
    <dbReference type="NCBI Taxonomy" id="5949"/>
    <lineage>
        <taxon>Eukaryota</taxon>
        <taxon>Sar</taxon>
        <taxon>Alveolata</taxon>
        <taxon>Ciliophora</taxon>
        <taxon>Intramacronucleata</taxon>
        <taxon>Spirotrichea</taxon>
        <taxon>Stichotrichia</taxon>
        <taxon>Sporadotrichida</taxon>
        <taxon>Oxytrichidae</taxon>
        <taxon>Stylonychinae</taxon>
        <taxon>Stylonychia</taxon>
    </lineage>
</organism>
<evidence type="ECO:0000313" key="4">
    <source>
        <dbReference type="Proteomes" id="UP000039865"/>
    </source>
</evidence>
<gene>
    <name evidence="3" type="primary">Contig1274.g1396</name>
    <name evidence="3" type="ORF">STYLEM_20723</name>
</gene>
<keyword evidence="2" id="KW-0812">Transmembrane</keyword>
<evidence type="ECO:0000256" key="2">
    <source>
        <dbReference type="SAM" id="Phobius"/>
    </source>
</evidence>
<keyword evidence="2" id="KW-1133">Transmembrane helix</keyword>
<name>A0A078BBH5_STYLE</name>
<evidence type="ECO:0008006" key="5">
    <source>
        <dbReference type="Google" id="ProtNLM"/>
    </source>
</evidence>
<feature type="transmembrane region" description="Helical" evidence="2">
    <location>
        <begin position="199"/>
        <end position="221"/>
    </location>
</feature>
<feature type="transmembrane region" description="Helical" evidence="2">
    <location>
        <begin position="263"/>
        <end position="283"/>
    </location>
</feature>
<feature type="transmembrane region" description="Helical" evidence="2">
    <location>
        <begin position="154"/>
        <end position="173"/>
    </location>
</feature>
<protein>
    <recommendedName>
        <fullName evidence="5">Transmembrane protein</fullName>
    </recommendedName>
</protein>
<sequence length="365" mass="42516">MNESDEERQTDKNESDRVNMEDESYKFERSHKLGLESSQKRFLGQMDGPFSEDNREDLEFDDIQSPGQQASSDRQNTSDTPKSRVLSIHDMDFDSQKSNNKLKNQLKNKKMVKVKGEDDTDGQPLYLSDDFVDQQIYVYVENTKSNARCVKIQSIILMIFPFLYLVYQLYLIITIQRQTVLISESFDSEGYQINMEVSYPLYILSILFGIISNVLTFYIGLANYRLIDSSQVILVKIQRRVSKLRKSEFMQERTTEQYSRNMITIFGIALLVVIQIGLNFISIQKAQSDYVQEHKKIHKTQGEVIGINERQALEILRQSYQYSYLGMAVILALYMGCYIYQFGKFKRYQMLAENTVLGSGSFKYK</sequence>
<feature type="transmembrane region" description="Helical" evidence="2">
    <location>
        <begin position="322"/>
        <end position="340"/>
    </location>
</feature>
<accession>A0A078BBH5</accession>
<dbReference type="EMBL" id="CCKQ01019554">
    <property type="protein sequence ID" value="CDW91566.1"/>
    <property type="molecule type" value="Genomic_DNA"/>
</dbReference>
<dbReference type="Proteomes" id="UP000039865">
    <property type="component" value="Unassembled WGS sequence"/>
</dbReference>